<feature type="domain" description="Plasmid pRiA4b Orf3-like" evidence="1">
    <location>
        <begin position="4"/>
        <end position="171"/>
    </location>
</feature>
<dbReference type="Gene3D" id="3.10.290.30">
    <property type="entry name" value="MM3350-like"/>
    <property type="match status" value="1"/>
</dbReference>
<evidence type="ECO:0000313" key="2">
    <source>
        <dbReference type="EMBL" id="AEE50768.1"/>
    </source>
</evidence>
<dbReference type="eggNOG" id="COG4974">
    <property type="taxonomic scope" value="Bacteria"/>
</dbReference>
<keyword evidence="3" id="KW-1185">Reference proteome</keyword>
<evidence type="ECO:0000313" key="3">
    <source>
        <dbReference type="Proteomes" id="UP000008461"/>
    </source>
</evidence>
<dbReference type="Proteomes" id="UP000008461">
    <property type="component" value="Chromosome"/>
</dbReference>
<proteinExistence type="predicted"/>
<protein>
    <submittedName>
        <fullName evidence="2">Plasmid pRiA4b ORF-3 family protein</fullName>
    </submittedName>
</protein>
<dbReference type="HOGENOM" id="CLU_085055_0_1_10"/>
<name>F4L470_HALH1</name>
<dbReference type="PANTHER" id="PTHR41878">
    <property type="entry name" value="LEXA REPRESSOR-RELATED"/>
    <property type="match status" value="1"/>
</dbReference>
<dbReference type="SUPFAM" id="SSF159941">
    <property type="entry name" value="MM3350-like"/>
    <property type="match status" value="1"/>
</dbReference>
<sequence>MASLQLKVQLEGINPLIWRTFQIDQTETFFDLHEILQIVMGWENAHLFEFQIKERKIGLLPDEEEMWDTDANLEDSESIMLIDLNLQVGDTLRYIYDFGDHWGHLLTVEKITTEETDCPICLGGARNCPPEDCGGAPGYADFLDALKNPNHPQHEEIIDWIEEFDPEDFDMGETNEILQEFNDWRQDLFLEEE</sequence>
<reference key="2">
    <citation type="submission" date="2011-04" db="EMBL/GenBank/DDBJ databases">
        <title>Complete sequence of chromosome of Haliscomenobacter hydrossis DSM 1100.</title>
        <authorList>
            <consortium name="US DOE Joint Genome Institute (JGI-PGF)"/>
            <person name="Lucas S."/>
            <person name="Han J."/>
            <person name="Lapidus A."/>
            <person name="Bruce D."/>
            <person name="Goodwin L."/>
            <person name="Pitluck S."/>
            <person name="Peters L."/>
            <person name="Kyrpides N."/>
            <person name="Mavromatis K."/>
            <person name="Ivanova N."/>
            <person name="Ovchinnikova G."/>
            <person name="Pagani I."/>
            <person name="Daligault H."/>
            <person name="Detter J.C."/>
            <person name="Han C."/>
            <person name="Land M."/>
            <person name="Hauser L."/>
            <person name="Markowitz V."/>
            <person name="Cheng J.-F."/>
            <person name="Hugenholtz P."/>
            <person name="Woyke T."/>
            <person name="Wu D."/>
            <person name="Verbarg S."/>
            <person name="Frueling A."/>
            <person name="Brambilla E."/>
            <person name="Klenk H.-P."/>
            <person name="Eisen J.A."/>
        </authorList>
    </citation>
    <scope>NUCLEOTIDE SEQUENCE</scope>
    <source>
        <strain>DSM 1100</strain>
    </source>
</reference>
<organism evidence="2 3">
    <name type="scientific">Haliscomenobacter hydrossis (strain ATCC 27775 / DSM 1100 / LMG 10767 / O)</name>
    <dbReference type="NCBI Taxonomy" id="760192"/>
    <lineage>
        <taxon>Bacteria</taxon>
        <taxon>Pseudomonadati</taxon>
        <taxon>Bacteroidota</taxon>
        <taxon>Saprospiria</taxon>
        <taxon>Saprospirales</taxon>
        <taxon>Haliscomenobacteraceae</taxon>
        <taxon>Haliscomenobacter</taxon>
    </lineage>
</organism>
<dbReference type="Pfam" id="PF07929">
    <property type="entry name" value="PRiA4_ORF3"/>
    <property type="match status" value="1"/>
</dbReference>
<dbReference type="InterPro" id="IPR012912">
    <property type="entry name" value="Plasmid_pRiA4b_Orf3-like"/>
</dbReference>
<dbReference type="InterPro" id="IPR024047">
    <property type="entry name" value="MM3350-like_sf"/>
</dbReference>
<gene>
    <name evidence="2" type="ordered locus">Halhy_2904</name>
</gene>
<dbReference type="PANTHER" id="PTHR41878:SF1">
    <property type="entry name" value="TNPR PROTEIN"/>
    <property type="match status" value="1"/>
</dbReference>
<dbReference type="EMBL" id="CP002691">
    <property type="protein sequence ID" value="AEE50768.1"/>
    <property type="molecule type" value="Genomic_DNA"/>
</dbReference>
<dbReference type="AlphaFoldDB" id="F4L470"/>
<dbReference type="RefSeq" id="WP_013765311.1">
    <property type="nucleotide sequence ID" value="NC_015510.1"/>
</dbReference>
<evidence type="ECO:0000259" key="1">
    <source>
        <dbReference type="Pfam" id="PF07929"/>
    </source>
</evidence>
<accession>F4L470</accession>
<dbReference type="STRING" id="760192.Halhy_2904"/>
<dbReference type="KEGG" id="hhy:Halhy_2904"/>
<reference evidence="2 3" key="1">
    <citation type="journal article" date="2011" name="Stand. Genomic Sci.">
        <title>Complete genome sequence of Haliscomenobacter hydrossis type strain (O).</title>
        <authorList>
            <consortium name="US DOE Joint Genome Institute (JGI-PGF)"/>
            <person name="Daligault H."/>
            <person name="Lapidus A."/>
            <person name="Zeytun A."/>
            <person name="Nolan M."/>
            <person name="Lucas S."/>
            <person name="Del Rio T.G."/>
            <person name="Tice H."/>
            <person name="Cheng J.F."/>
            <person name="Tapia R."/>
            <person name="Han C."/>
            <person name="Goodwin L."/>
            <person name="Pitluck S."/>
            <person name="Liolios K."/>
            <person name="Pagani I."/>
            <person name="Ivanova N."/>
            <person name="Huntemann M."/>
            <person name="Mavromatis K."/>
            <person name="Mikhailova N."/>
            <person name="Pati A."/>
            <person name="Chen A."/>
            <person name="Palaniappan K."/>
            <person name="Land M."/>
            <person name="Hauser L."/>
            <person name="Brambilla E.M."/>
            <person name="Rohde M."/>
            <person name="Verbarg S."/>
            <person name="Goker M."/>
            <person name="Bristow J."/>
            <person name="Eisen J.A."/>
            <person name="Markowitz V."/>
            <person name="Hugenholtz P."/>
            <person name="Kyrpides N.C."/>
            <person name="Klenk H.P."/>
            <person name="Woyke T."/>
        </authorList>
    </citation>
    <scope>NUCLEOTIDE SEQUENCE [LARGE SCALE GENOMIC DNA]</scope>
    <source>
        <strain evidence="3">ATCC 27775 / DSM 1100 / LMG 10767 / O</strain>
    </source>
</reference>